<sequence length="137" mass="16028">MAEVVFILGSNLGNRLTNLERAVYFLEKEAGKILKRTDIYETTPFGVEKQPPFLNTGILMETFHPPQELLYLAKWIEKQVGRYPTYRWGPRVIDVDIITYDEVKISTPRLKIPHPGLKDRDFFRKIYFELTGSFPSF</sequence>
<name>A0ABY1NG70_9BACT</name>
<evidence type="ECO:0000256" key="12">
    <source>
        <dbReference type="ARBA" id="ARBA00033413"/>
    </source>
</evidence>
<evidence type="ECO:0000256" key="4">
    <source>
        <dbReference type="ARBA" id="ARBA00016218"/>
    </source>
</evidence>
<dbReference type="CDD" id="cd00483">
    <property type="entry name" value="HPPK"/>
    <property type="match status" value="1"/>
</dbReference>
<evidence type="ECO:0000313" key="15">
    <source>
        <dbReference type="Proteomes" id="UP001157911"/>
    </source>
</evidence>
<dbReference type="Proteomes" id="UP001157911">
    <property type="component" value="Unassembled WGS sequence"/>
</dbReference>
<keyword evidence="5" id="KW-0808">Transferase</keyword>
<comment type="similarity">
    <text evidence="2">Belongs to the HPPK family.</text>
</comment>
<dbReference type="InterPro" id="IPR035907">
    <property type="entry name" value="Hppk_sf"/>
</dbReference>
<dbReference type="EC" id="2.7.6.3" evidence="3"/>
<dbReference type="PANTHER" id="PTHR43071">
    <property type="entry name" value="2-AMINO-4-HYDROXY-6-HYDROXYMETHYLDIHYDROPTERIDINE PYROPHOSPHOKINASE"/>
    <property type="match status" value="1"/>
</dbReference>
<gene>
    <name evidence="14" type="ORF">SAMN06265339_0598</name>
</gene>
<dbReference type="Pfam" id="PF01288">
    <property type="entry name" value="HPPK"/>
    <property type="match status" value="1"/>
</dbReference>
<keyword evidence="15" id="KW-1185">Reference proteome</keyword>
<accession>A0ABY1NG70</accession>
<evidence type="ECO:0000256" key="9">
    <source>
        <dbReference type="ARBA" id="ARBA00022909"/>
    </source>
</evidence>
<comment type="caution">
    <text evidence="14">The sequence shown here is derived from an EMBL/GenBank/DDBJ whole genome shotgun (WGS) entry which is preliminary data.</text>
</comment>
<keyword evidence="9" id="KW-0289">Folate biosynthesis</keyword>
<dbReference type="PANTHER" id="PTHR43071:SF1">
    <property type="entry name" value="2-AMINO-4-HYDROXY-6-HYDROXYMETHYLDIHYDROPTERIDINE PYROPHOSPHOKINASE"/>
    <property type="match status" value="1"/>
</dbReference>
<dbReference type="RefSeq" id="WP_283400096.1">
    <property type="nucleotide sequence ID" value="NZ_FXUB01000001.1"/>
</dbReference>
<evidence type="ECO:0000256" key="8">
    <source>
        <dbReference type="ARBA" id="ARBA00022840"/>
    </source>
</evidence>
<dbReference type="InterPro" id="IPR000550">
    <property type="entry name" value="Hppk"/>
</dbReference>
<dbReference type="Gene3D" id="3.30.70.560">
    <property type="entry name" value="7,8-Dihydro-6-hydroxymethylpterin-pyrophosphokinase HPPK"/>
    <property type="match status" value="1"/>
</dbReference>
<comment type="function">
    <text evidence="10">Catalyzes the transfer of pyrophosphate from adenosine triphosphate (ATP) to 6-hydroxymethyl-7,8-dihydropterin, an enzymatic step in folate biosynthesis pathway.</text>
</comment>
<organism evidence="14 15">
    <name type="scientific">Desulfurobacterium pacificum</name>
    <dbReference type="NCBI Taxonomy" id="240166"/>
    <lineage>
        <taxon>Bacteria</taxon>
        <taxon>Pseudomonadati</taxon>
        <taxon>Aquificota</taxon>
        <taxon>Aquificia</taxon>
        <taxon>Desulfurobacteriales</taxon>
        <taxon>Desulfurobacteriaceae</taxon>
        <taxon>Desulfurobacterium</taxon>
    </lineage>
</organism>
<dbReference type="PROSITE" id="PS00794">
    <property type="entry name" value="HPPK"/>
    <property type="match status" value="1"/>
</dbReference>
<evidence type="ECO:0000256" key="2">
    <source>
        <dbReference type="ARBA" id="ARBA00005810"/>
    </source>
</evidence>
<evidence type="ECO:0000256" key="6">
    <source>
        <dbReference type="ARBA" id="ARBA00022741"/>
    </source>
</evidence>
<keyword evidence="6" id="KW-0547">Nucleotide-binding</keyword>
<evidence type="ECO:0000256" key="10">
    <source>
        <dbReference type="ARBA" id="ARBA00029409"/>
    </source>
</evidence>
<evidence type="ECO:0000259" key="13">
    <source>
        <dbReference type="PROSITE" id="PS00794"/>
    </source>
</evidence>
<dbReference type="NCBIfam" id="TIGR01498">
    <property type="entry name" value="folK"/>
    <property type="match status" value="1"/>
</dbReference>
<evidence type="ECO:0000256" key="5">
    <source>
        <dbReference type="ARBA" id="ARBA00022679"/>
    </source>
</evidence>
<reference evidence="14 15" key="1">
    <citation type="submission" date="2017-05" db="EMBL/GenBank/DDBJ databases">
        <authorList>
            <person name="Varghese N."/>
            <person name="Submissions S."/>
        </authorList>
    </citation>
    <scope>NUCLEOTIDE SEQUENCE [LARGE SCALE GENOMIC DNA]</scope>
    <source>
        <strain evidence="14 15">DSM 15522</strain>
    </source>
</reference>
<comment type="pathway">
    <text evidence="1">Cofactor biosynthesis; tetrahydrofolate biosynthesis; 2-amino-4-hydroxy-6-hydroxymethyl-7,8-dihydropteridine diphosphate from 7,8-dihydroneopterin triphosphate: step 4/4.</text>
</comment>
<dbReference type="SUPFAM" id="SSF55083">
    <property type="entry name" value="6-hydroxymethyl-7,8-dihydropterin pyrophosphokinase, HPPK"/>
    <property type="match status" value="1"/>
</dbReference>
<proteinExistence type="inferred from homology"/>
<keyword evidence="8" id="KW-0067">ATP-binding</keyword>
<protein>
    <recommendedName>
        <fullName evidence="4">2-amino-4-hydroxy-6-hydroxymethyldihydropteridine pyrophosphokinase</fullName>
        <ecNumber evidence="3">2.7.6.3</ecNumber>
    </recommendedName>
    <alternativeName>
        <fullName evidence="11">6-hydroxymethyl-7,8-dihydropterin pyrophosphokinase</fullName>
    </alternativeName>
    <alternativeName>
        <fullName evidence="12">7,8-dihydro-6-hydroxymethylpterin-pyrophosphokinase</fullName>
    </alternativeName>
</protein>
<feature type="domain" description="7,8-dihydro-6-hydroxymethylpterin-pyrophosphokinase" evidence="13">
    <location>
        <begin position="87"/>
        <end position="98"/>
    </location>
</feature>
<keyword evidence="7" id="KW-0418">Kinase</keyword>
<evidence type="ECO:0000256" key="11">
    <source>
        <dbReference type="ARBA" id="ARBA00029766"/>
    </source>
</evidence>
<dbReference type="EMBL" id="FXUB01000001">
    <property type="protein sequence ID" value="SMP08252.1"/>
    <property type="molecule type" value="Genomic_DNA"/>
</dbReference>
<evidence type="ECO:0000256" key="3">
    <source>
        <dbReference type="ARBA" id="ARBA00013253"/>
    </source>
</evidence>
<evidence type="ECO:0000256" key="1">
    <source>
        <dbReference type="ARBA" id="ARBA00005051"/>
    </source>
</evidence>
<evidence type="ECO:0000256" key="7">
    <source>
        <dbReference type="ARBA" id="ARBA00022777"/>
    </source>
</evidence>
<evidence type="ECO:0000313" key="14">
    <source>
        <dbReference type="EMBL" id="SMP08252.1"/>
    </source>
</evidence>